<dbReference type="SUPFAM" id="SSF46785">
    <property type="entry name" value="Winged helix' DNA-binding domain"/>
    <property type="match status" value="1"/>
</dbReference>
<dbReference type="InterPro" id="IPR036421">
    <property type="entry name" value="Fe_dep_repressor_sf"/>
</dbReference>
<dbReference type="eggNOG" id="COG1918">
    <property type="taxonomic scope" value="Bacteria"/>
</dbReference>
<dbReference type="PANTHER" id="PTHR33238:SF7">
    <property type="entry name" value="IRON-DEPENDENT TRANSCRIPTIONAL REGULATOR"/>
    <property type="match status" value="1"/>
</dbReference>
<evidence type="ECO:0000313" key="4">
    <source>
        <dbReference type="Proteomes" id="UP000007394"/>
    </source>
</evidence>
<dbReference type="EMBL" id="CP003418">
    <property type="protein sequence ID" value="AFH48221.1"/>
    <property type="molecule type" value="Genomic_DNA"/>
</dbReference>
<dbReference type="SMART" id="SM00899">
    <property type="entry name" value="FeoA"/>
    <property type="match status" value="2"/>
</dbReference>
<dbReference type="AlphaFoldDB" id="I0AGW4"/>
<dbReference type="InterPro" id="IPR036388">
    <property type="entry name" value="WH-like_DNA-bd_sf"/>
</dbReference>
<dbReference type="GO" id="GO:0046983">
    <property type="term" value="F:protein dimerization activity"/>
    <property type="evidence" value="ECO:0007669"/>
    <property type="project" value="InterPro"/>
</dbReference>
<dbReference type="Proteomes" id="UP000007394">
    <property type="component" value="Chromosome"/>
</dbReference>
<dbReference type="GO" id="GO:0003700">
    <property type="term" value="F:DNA-binding transcription factor activity"/>
    <property type="evidence" value="ECO:0007669"/>
    <property type="project" value="InterPro"/>
</dbReference>
<dbReference type="KEGG" id="ial:IALB_0509"/>
<dbReference type="SUPFAM" id="SSF50037">
    <property type="entry name" value="C-terminal domain of transcriptional repressors"/>
    <property type="match status" value="1"/>
</dbReference>
<gene>
    <name evidence="3" type="ordered locus">IALB_0509</name>
</gene>
<keyword evidence="1" id="KW-0408">Iron</keyword>
<dbReference type="SUPFAM" id="SSF47979">
    <property type="entry name" value="Iron-dependent repressor protein, dimerization domain"/>
    <property type="match status" value="1"/>
</dbReference>
<reference evidence="3 4" key="1">
    <citation type="journal article" date="2012" name="Front. Microbiol.">
        <title>Complete genome of Ignavibacterium album, a metabolically versatile, flagellated, facultative anaerobe from the phylum Chlorobi.</title>
        <authorList>
            <person name="Liu Z."/>
            <person name="Frigaard N.-U."/>
            <person name="Vogl K."/>
            <person name="Iino T."/>
            <person name="Ohkuma M."/>
            <person name="Overmann J."/>
            <person name="Bryant D.A."/>
        </authorList>
    </citation>
    <scope>NUCLEOTIDE SEQUENCE [LARGE SCALE GENOMIC DNA]</scope>
    <source>
        <strain evidence="4">DSM 19864 / JCM 16511 / NBRC 101810 / Mat9-16</strain>
    </source>
</reference>
<protein>
    <submittedName>
        <fullName evidence="3">DtxR family transcriptional regulator</fullName>
    </submittedName>
</protein>
<name>I0AGW4_IGNAJ</name>
<dbReference type="InterPro" id="IPR022689">
    <property type="entry name" value="Iron_dep_repressor"/>
</dbReference>
<organism evidence="3 4">
    <name type="scientific">Ignavibacterium album (strain DSM 19864 / JCM 16511 / NBRC 101810 / Mat9-16)</name>
    <dbReference type="NCBI Taxonomy" id="945713"/>
    <lineage>
        <taxon>Bacteria</taxon>
        <taxon>Pseudomonadati</taxon>
        <taxon>Ignavibacteriota</taxon>
        <taxon>Ignavibacteria</taxon>
        <taxon>Ignavibacteriales</taxon>
        <taxon>Ignavibacteriaceae</taxon>
        <taxon>Ignavibacterium</taxon>
    </lineage>
</organism>
<accession>I0AGW4</accession>
<dbReference type="InterPro" id="IPR050536">
    <property type="entry name" value="DtxR_MntR_Metal-Reg"/>
</dbReference>
<dbReference type="Gene3D" id="1.10.10.10">
    <property type="entry name" value="Winged helix-like DNA-binding domain superfamily/Winged helix DNA-binding domain"/>
    <property type="match status" value="1"/>
</dbReference>
<evidence type="ECO:0000259" key="2">
    <source>
        <dbReference type="SMART" id="SM00899"/>
    </source>
</evidence>
<keyword evidence="4" id="KW-1185">Reference proteome</keyword>
<evidence type="ECO:0000256" key="1">
    <source>
        <dbReference type="ARBA" id="ARBA00023004"/>
    </source>
</evidence>
<evidence type="ECO:0000313" key="3">
    <source>
        <dbReference type="EMBL" id="AFH48221.1"/>
    </source>
</evidence>
<dbReference type="Pfam" id="PF02742">
    <property type="entry name" value="Fe_dep_repr_C"/>
    <property type="match status" value="1"/>
</dbReference>
<feature type="domain" description="Ferrous iron transporter FeoA-like" evidence="2">
    <location>
        <begin position="180"/>
        <end position="251"/>
    </location>
</feature>
<dbReference type="OrthoDB" id="9791355at2"/>
<dbReference type="Gene3D" id="2.30.30.90">
    <property type="match status" value="1"/>
</dbReference>
<dbReference type="GO" id="GO:0046914">
    <property type="term" value="F:transition metal ion binding"/>
    <property type="evidence" value="ECO:0007669"/>
    <property type="project" value="InterPro"/>
</dbReference>
<feature type="domain" description="Ferrous iron transporter FeoA-like" evidence="2">
    <location>
        <begin position="263"/>
        <end position="337"/>
    </location>
</feature>
<sequence length="342" mass="37981">MSEPLTLLLIGLAFLVLIYVLVKPENGIISLLVKNKNANQKTMLEDALKFIYNCEYNNINCTLNSIAGNLNISADAAAGIVAKLQNMGLIQVDRDYLALTSEGKSYALRVIRVHRLWEKFLADETSMTEKEWHKAAEEIEHKLSEKEVDKLAAQIGNPVFDPHGDPIPTSTGEIPEKAGKHLTEMLPGEMATIIHIEDEPQTIYSQILAEGLYPGMQIRMIEVNDKRVKFEANGEECILSPLIAKSITIGPLKFEKPVEGKLRTLSNLKVGEKGIVLGIAKSLRGQQRRRLMDLGIVPGTEIEAELESISGDPVAYRVRGATIALRKDQADKIYLVKEEEKN</sequence>
<dbReference type="STRING" id="945713.IALB_0509"/>
<dbReference type="InterPro" id="IPR038157">
    <property type="entry name" value="FeoA_core_dom"/>
</dbReference>
<dbReference type="PANTHER" id="PTHR33238">
    <property type="entry name" value="IRON (METAL) DEPENDENT REPRESSOR, DTXR FAMILY"/>
    <property type="match status" value="1"/>
</dbReference>
<dbReference type="SMART" id="SM00529">
    <property type="entry name" value="HTH_DTXR"/>
    <property type="match status" value="1"/>
</dbReference>
<dbReference type="HOGENOM" id="CLU_833681_0_0_10"/>
<dbReference type="RefSeq" id="WP_014559379.1">
    <property type="nucleotide sequence ID" value="NC_017464.1"/>
</dbReference>
<proteinExistence type="predicted"/>
<dbReference type="eggNOG" id="COG1321">
    <property type="taxonomic scope" value="Bacteria"/>
</dbReference>
<dbReference type="InterPro" id="IPR007167">
    <property type="entry name" value="Fe-transptr_FeoA-like"/>
</dbReference>
<dbReference type="InterPro" id="IPR036390">
    <property type="entry name" value="WH_DNA-bd_sf"/>
</dbReference>
<dbReference type="InterPro" id="IPR001367">
    <property type="entry name" value="Fe_dep_repressor"/>
</dbReference>
<dbReference type="Pfam" id="PF04023">
    <property type="entry name" value="FeoA"/>
    <property type="match status" value="2"/>
</dbReference>
<dbReference type="InterPro" id="IPR008988">
    <property type="entry name" value="Transcriptional_repressor_C"/>
</dbReference>